<dbReference type="AlphaFoldDB" id="A0A432WR93"/>
<dbReference type="EMBL" id="PIPM01000001">
    <property type="protein sequence ID" value="RUO36294.1"/>
    <property type="molecule type" value="Genomic_DNA"/>
</dbReference>
<keyword evidence="2" id="KW-1185">Reference proteome</keyword>
<evidence type="ECO:0000313" key="1">
    <source>
        <dbReference type="EMBL" id="RUO36294.1"/>
    </source>
</evidence>
<gene>
    <name evidence="1" type="ORF">CWE11_00295</name>
</gene>
<sequence>MGWIQCLQFHRIQDTLHRRIDDVHSLEDRVSDKVQQTQKWVQEVVVRHNFCPFAHPVVKNDAVRYQIIAPEESESLLRILADECAYLEAHPEVATTLLVFETLAEDFYDFLDCVAEADHWIEASRFYGVFQLASFHPDYVFAGSQYSDPANFTNRSPFPMLHILREEELETALANWREPEQIPERNIRLAREKGGRHFADILQQIRGTSSKR</sequence>
<organism evidence="1 2">
    <name type="scientific">Aliidiomarina sanyensis</name>
    <dbReference type="NCBI Taxonomy" id="1249555"/>
    <lineage>
        <taxon>Bacteria</taxon>
        <taxon>Pseudomonadati</taxon>
        <taxon>Pseudomonadota</taxon>
        <taxon>Gammaproteobacteria</taxon>
        <taxon>Alteromonadales</taxon>
        <taxon>Idiomarinaceae</taxon>
        <taxon>Aliidiomarina</taxon>
    </lineage>
</organism>
<protein>
    <submittedName>
        <fullName evidence="1">DUF1415 domain-containing protein</fullName>
    </submittedName>
</protein>
<dbReference type="InterPro" id="IPR009858">
    <property type="entry name" value="DUF1415"/>
</dbReference>
<reference evidence="1 2" key="1">
    <citation type="journal article" date="2011" name="Front. Microbiol.">
        <title>Genomic signatures of strain selection and enhancement in Bacillus atrophaeus var. globigii, a historical biowarfare simulant.</title>
        <authorList>
            <person name="Gibbons H.S."/>
            <person name="Broomall S.M."/>
            <person name="McNew L.A."/>
            <person name="Daligault H."/>
            <person name="Chapman C."/>
            <person name="Bruce D."/>
            <person name="Karavis M."/>
            <person name="Krepps M."/>
            <person name="McGregor P.A."/>
            <person name="Hong C."/>
            <person name="Park K.H."/>
            <person name="Akmal A."/>
            <person name="Feldman A."/>
            <person name="Lin J.S."/>
            <person name="Chang W.E."/>
            <person name="Higgs B.W."/>
            <person name="Demirev P."/>
            <person name="Lindquist J."/>
            <person name="Liem A."/>
            <person name="Fochler E."/>
            <person name="Read T.D."/>
            <person name="Tapia R."/>
            <person name="Johnson S."/>
            <person name="Bishop-Lilly K.A."/>
            <person name="Detter C."/>
            <person name="Han C."/>
            <person name="Sozhamannan S."/>
            <person name="Rosenzweig C.N."/>
            <person name="Skowronski E.W."/>
        </authorList>
    </citation>
    <scope>NUCLEOTIDE SEQUENCE [LARGE SCALE GENOMIC DNA]</scope>
    <source>
        <strain evidence="1 2">GYP-17</strain>
    </source>
</reference>
<accession>A0A432WR93</accession>
<evidence type="ECO:0000313" key="2">
    <source>
        <dbReference type="Proteomes" id="UP000288405"/>
    </source>
</evidence>
<dbReference type="Proteomes" id="UP000288405">
    <property type="component" value="Unassembled WGS sequence"/>
</dbReference>
<proteinExistence type="predicted"/>
<name>A0A432WR93_9GAMM</name>
<comment type="caution">
    <text evidence="1">The sequence shown here is derived from an EMBL/GenBank/DDBJ whole genome shotgun (WGS) entry which is preliminary data.</text>
</comment>
<dbReference type="Pfam" id="PF07209">
    <property type="entry name" value="DUF1415"/>
    <property type="match status" value="1"/>
</dbReference>